<keyword evidence="3" id="KW-1185">Reference proteome</keyword>
<evidence type="ECO:0000256" key="1">
    <source>
        <dbReference type="SAM" id="MobiDB-lite"/>
    </source>
</evidence>
<accession>A0A9Q3JRV9</accession>
<feature type="region of interest" description="Disordered" evidence="1">
    <location>
        <begin position="1"/>
        <end position="100"/>
    </location>
</feature>
<gene>
    <name evidence="2" type="ORF">O181_108185</name>
</gene>
<evidence type="ECO:0000313" key="3">
    <source>
        <dbReference type="Proteomes" id="UP000765509"/>
    </source>
</evidence>
<feature type="compositionally biased region" description="Basic and acidic residues" evidence="1">
    <location>
        <begin position="1"/>
        <end position="22"/>
    </location>
</feature>
<dbReference type="AlphaFoldDB" id="A0A9Q3JRV9"/>
<protein>
    <submittedName>
        <fullName evidence="2">Uncharacterized protein</fullName>
    </submittedName>
</protein>
<proteinExistence type="predicted"/>
<dbReference type="EMBL" id="AVOT02082691">
    <property type="protein sequence ID" value="MBW0568470.1"/>
    <property type="molecule type" value="Genomic_DNA"/>
</dbReference>
<name>A0A9Q3JRV9_9BASI</name>
<comment type="caution">
    <text evidence="2">The sequence shown here is derived from an EMBL/GenBank/DDBJ whole genome shotgun (WGS) entry which is preliminary data.</text>
</comment>
<reference evidence="2" key="1">
    <citation type="submission" date="2021-03" db="EMBL/GenBank/DDBJ databases">
        <title>Draft genome sequence of rust myrtle Austropuccinia psidii MF-1, a brazilian biotype.</title>
        <authorList>
            <person name="Quecine M.C."/>
            <person name="Pachon D.M.R."/>
            <person name="Bonatelli M.L."/>
            <person name="Correr F.H."/>
            <person name="Franceschini L.M."/>
            <person name="Leite T.F."/>
            <person name="Margarido G.R.A."/>
            <person name="Almeida C.A."/>
            <person name="Ferrarezi J.A."/>
            <person name="Labate C.A."/>
        </authorList>
    </citation>
    <scope>NUCLEOTIDE SEQUENCE</scope>
    <source>
        <strain evidence="2">MF-1</strain>
    </source>
</reference>
<evidence type="ECO:0000313" key="2">
    <source>
        <dbReference type="EMBL" id="MBW0568470.1"/>
    </source>
</evidence>
<dbReference type="Proteomes" id="UP000765509">
    <property type="component" value="Unassembled WGS sequence"/>
</dbReference>
<organism evidence="2 3">
    <name type="scientific">Austropuccinia psidii MF-1</name>
    <dbReference type="NCBI Taxonomy" id="1389203"/>
    <lineage>
        <taxon>Eukaryota</taxon>
        <taxon>Fungi</taxon>
        <taxon>Dikarya</taxon>
        <taxon>Basidiomycota</taxon>
        <taxon>Pucciniomycotina</taxon>
        <taxon>Pucciniomycetes</taxon>
        <taxon>Pucciniales</taxon>
        <taxon>Sphaerophragmiaceae</taxon>
        <taxon>Austropuccinia</taxon>
    </lineage>
</organism>
<sequence length="100" mass="10902">MAFIDGKVKHDAFNSRMEEKHPSTTQASAKNSPSRQQHQIKREKAATSSEQGKRERTSHKALQPGLHNPQDPAGCHGNCISDGQNNDGISEKGGIQIKIS</sequence>
<feature type="compositionally biased region" description="Basic and acidic residues" evidence="1">
    <location>
        <begin position="40"/>
        <end position="55"/>
    </location>
</feature>
<feature type="compositionally biased region" description="Polar residues" evidence="1">
    <location>
        <begin position="23"/>
        <end position="37"/>
    </location>
</feature>